<dbReference type="RefSeq" id="WP_055203667.1">
    <property type="nucleotide sequence ID" value="NZ_JADMQE010000005.1"/>
</dbReference>
<organism evidence="1 2">
    <name type="scientific">Alistipes onderdonkii</name>
    <dbReference type="NCBI Taxonomy" id="328813"/>
    <lineage>
        <taxon>Bacteria</taxon>
        <taxon>Pseudomonadati</taxon>
        <taxon>Bacteroidota</taxon>
        <taxon>Bacteroidia</taxon>
        <taxon>Bacteroidales</taxon>
        <taxon>Rikenellaceae</taxon>
        <taxon>Alistipes</taxon>
    </lineage>
</organism>
<evidence type="ECO:0000313" key="1">
    <source>
        <dbReference type="EMBL" id="KAA2558933.1"/>
    </source>
</evidence>
<reference evidence="1 2" key="1">
    <citation type="journal article" date="2019" name="Nat. Med.">
        <title>A library of human gut bacterial isolates paired with longitudinal multiomics data enables mechanistic microbiome research.</title>
        <authorList>
            <person name="Poyet M."/>
            <person name="Groussin M."/>
            <person name="Gibbons S.M."/>
            <person name="Avila-Pacheco J."/>
            <person name="Jiang X."/>
            <person name="Kearney S.M."/>
            <person name="Perrotta A.R."/>
            <person name="Berdy B."/>
            <person name="Zhao S."/>
            <person name="Lieberman T.D."/>
            <person name="Swanson P.K."/>
            <person name="Smith M."/>
            <person name="Roesemann S."/>
            <person name="Alexander J.E."/>
            <person name="Rich S.A."/>
            <person name="Livny J."/>
            <person name="Vlamakis H."/>
            <person name="Clish C."/>
            <person name="Bullock K."/>
            <person name="Deik A."/>
            <person name="Scott J."/>
            <person name="Pierce K.A."/>
            <person name="Xavier R.J."/>
            <person name="Alm E.J."/>
        </authorList>
    </citation>
    <scope>NUCLEOTIDE SEQUENCE [LARGE SCALE GENOMIC DNA]</scope>
    <source>
        <strain evidence="1 2">BIOML-A204</strain>
    </source>
</reference>
<dbReference type="Proteomes" id="UP000323119">
    <property type="component" value="Unassembled WGS sequence"/>
</dbReference>
<protein>
    <submittedName>
        <fullName evidence="1">Uncharacterized protein</fullName>
    </submittedName>
</protein>
<dbReference type="AlphaFoldDB" id="A0A9P4DNF7"/>
<proteinExistence type="predicted"/>
<gene>
    <name evidence="1" type="ORF">F2S36_11645</name>
</gene>
<evidence type="ECO:0000313" key="2">
    <source>
        <dbReference type="Proteomes" id="UP000323119"/>
    </source>
</evidence>
<comment type="caution">
    <text evidence="1">The sequence shown here is derived from an EMBL/GenBank/DDBJ whole genome shotgun (WGS) entry which is preliminary data.</text>
</comment>
<sequence length="372" mass="42228">MDKKIPKFIYIDDEEPQIVESFIHGLNDTGKIKVVRLDFSESKSMELLCGLIKTQDCDGLLMDLRLDGEGVNRLGISATPIAQQIRTLAAQKEIPEYPIVLCSTLEKLKATYEADLTSHDLFDCIFTKTEYDRDKAATKMSALANGYNLVQSSNGDLFKLLDRQLPDKIDNRIFERFISNKHFGGFEFLSYIINEIFHHSGILVKENVLAARLGVDIDASGNAWKEVLARLSDIGAVYSGVLSDGWKRYWADVINDFFEKVSDGELLPILTAKERVDILETKLNIKGLKAADTLKYCTSSMFWSVCEGYKKPLDPAEGYEVFESDVLKSWQESKYMSFAAVVSEKFPKIRLTTEAQARFHRNKIELREKSKK</sequence>
<dbReference type="EMBL" id="VVUY01000010">
    <property type="protein sequence ID" value="KAA2558933.1"/>
    <property type="molecule type" value="Genomic_DNA"/>
</dbReference>
<name>A0A9P4DNF7_9BACT</name>
<accession>A0A9P4DNF7</accession>